<proteinExistence type="predicted"/>
<dbReference type="Proteomes" id="UP000825933">
    <property type="component" value="Unassembled WGS sequence"/>
</dbReference>
<dbReference type="AlphaFoldDB" id="A0A8T5UL29"/>
<organism evidence="1 2">
    <name type="scientific">Methanobacterium spitsbergense</name>
    <dbReference type="NCBI Taxonomy" id="2874285"/>
    <lineage>
        <taxon>Archaea</taxon>
        <taxon>Methanobacteriati</taxon>
        <taxon>Methanobacteriota</taxon>
        <taxon>Methanomada group</taxon>
        <taxon>Methanobacteria</taxon>
        <taxon>Methanobacteriales</taxon>
        <taxon>Methanobacteriaceae</taxon>
        <taxon>Methanobacterium</taxon>
    </lineage>
</organism>
<sequence length="46" mass="5316">MGNINTNKIFINNVMFYFLAGRDNGVFYYDLERDVVTNPPSAVRND</sequence>
<comment type="caution">
    <text evidence="1">The sequence shown here is derived from an EMBL/GenBank/DDBJ whole genome shotgun (WGS) entry which is preliminary data.</text>
</comment>
<reference evidence="2" key="1">
    <citation type="journal article" date="2022" name="Microbiol. Resour. Announc.">
        <title>Draft Genome Sequence of a Methanogenic Archaeon from West Spitsbergen Permafrost.</title>
        <authorList>
            <person name="Trubitsyn V."/>
            <person name="Rivkina E."/>
            <person name="Shcherbakova V."/>
        </authorList>
    </citation>
    <scope>NUCLEOTIDE SEQUENCE [LARGE SCALE GENOMIC DNA]</scope>
    <source>
        <strain evidence="2">VT</strain>
    </source>
</reference>
<name>A0A8T5UL29_9EURY</name>
<protein>
    <submittedName>
        <fullName evidence="1">Uncharacterized protein</fullName>
    </submittedName>
</protein>
<gene>
    <name evidence="1" type="ORF">K8N75_00775</name>
</gene>
<accession>A0A8T5UL29</accession>
<evidence type="ECO:0000313" key="2">
    <source>
        <dbReference type="Proteomes" id="UP000825933"/>
    </source>
</evidence>
<keyword evidence="2" id="KW-1185">Reference proteome</keyword>
<dbReference type="RefSeq" id="WP_223790270.1">
    <property type="nucleotide sequence ID" value="NZ_JAIOUQ010000002.1"/>
</dbReference>
<dbReference type="EMBL" id="JAIOUQ010000002">
    <property type="protein sequence ID" value="MBZ2164588.1"/>
    <property type="molecule type" value="Genomic_DNA"/>
</dbReference>
<evidence type="ECO:0000313" key="1">
    <source>
        <dbReference type="EMBL" id="MBZ2164588.1"/>
    </source>
</evidence>